<dbReference type="InterPro" id="IPR043128">
    <property type="entry name" value="Rev_trsase/Diguanyl_cyclase"/>
</dbReference>
<reference evidence="3 4" key="1">
    <citation type="submission" date="2016-01" db="EMBL/GenBank/DDBJ databases">
        <title>Investigation of taxonomic status of Bacillus aminovorans.</title>
        <authorList>
            <person name="Verma A."/>
            <person name="Pal Y."/>
            <person name="Krishnamurthi S."/>
        </authorList>
    </citation>
    <scope>NUCLEOTIDE SEQUENCE [LARGE SCALE GENOMIC DNA]</scope>
    <source>
        <strain evidence="3 4">DSM 1314</strain>
    </source>
</reference>
<feature type="domain" description="UmuC" evidence="2">
    <location>
        <begin position="13"/>
        <end position="203"/>
    </location>
</feature>
<dbReference type="Pfam" id="PF00817">
    <property type="entry name" value="IMS"/>
    <property type="match status" value="1"/>
</dbReference>
<sequence>MEIDYSTLPKRDLLFIDVKSYFASIEAVRRRIHPLHAYVIVVANKDRPGSVILASSPKVKQELGISTGSRNWEINRNDPRLIIVEPSMGLYLKVNKMIVDIVKRFVADEDLHIYSIDEMVIYNIFVTKLYGDKFEIARKIQQTIFKELRLVVTIGIGDNPLLAKLALDNESKKVPNGMAYWSYENIPETIWRIPKLTDMWGISYGYEERLKRMGIESIYDLAHSDKNKLKDQFGIMGLQHYYHSWGVDYTILSERDSLSNGEKSFSKGQVLMRDYYKDNEITIVIKEMVDEVSSRLRKHGVSASKIALTVSYARDIEERGFNKQMQLPKSTNHTMELTDHFIRIFRQHWQGQPVRQIYVSCGKLRKFEYEQLDLFTAADEMEKSHAIDTVMDELRNRYGKDAIFKAYNLMKGGTYLSRANHIGGHKG</sequence>
<dbReference type="GO" id="GO:0005829">
    <property type="term" value="C:cytosol"/>
    <property type="evidence" value="ECO:0007669"/>
    <property type="project" value="TreeGrafter"/>
</dbReference>
<organism evidence="3 4">
    <name type="scientific">Domibacillus aminovorans</name>
    <dbReference type="NCBI Taxonomy" id="29332"/>
    <lineage>
        <taxon>Bacteria</taxon>
        <taxon>Bacillati</taxon>
        <taxon>Bacillota</taxon>
        <taxon>Bacilli</taxon>
        <taxon>Bacillales</taxon>
        <taxon>Bacillaceae</taxon>
        <taxon>Domibacillus</taxon>
    </lineage>
</organism>
<evidence type="ECO:0000313" key="3">
    <source>
        <dbReference type="EMBL" id="OAH60315.1"/>
    </source>
</evidence>
<dbReference type="GO" id="GO:0042276">
    <property type="term" value="P:error-prone translesion synthesis"/>
    <property type="evidence" value="ECO:0007669"/>
    <property type="project" value="TreeGrafter"/>
</dbReference>
<dbReference type="Gene3D" id="3.30.1490.100">
    <property type="entry name" value="DNA polymerase, Y-family, little finger domain"/>
    <property type="match status" value="1"/>
</dbReference>
<dbReference type="InterPro" id="IPR001126">
    <property type="entry name" value="UmuC"/>
</dbReference>
<dbReference type="Gene3D" id="1.10.150.20">
    <property type="entry name" value="5' to 3' exonuclease, C-terminal subdomain"/>
    <property type="match status" value="1"/>
</dbReference>
<accession>A0A177L4P0</accession>
<dbReference type="InterPro" id="IPR017961">
    <property type="entry name" value="DNA_pol_Y-fam_little_finger"/>
</dbReference>
<comment type="similarity">
    <text evidence="1">Belongs to the DNA polymerase type-Y family.</text>
</comment>
<dbReference type="Proteomes" id="UP000076935">
    <property type="component" value="Unassembled WGS sequence"/>
</dbReference>
<dbReference type="Pfam" id="PF11799">
    <property type="entry name" value="IMS_C"/>
    <property type="match status" value="1"/>
</dbReference>
<dbReference type="PANTHER" id="PTHR11076:SF35">
    <property type="entry name" value="DNA REPAIR PROTEIN HOMOLOG YOBH"/>
    <property type="match status" value="1"/>
</dbReference>
<dbReference type="RefSeq" id="WP_063966188.1">
    <property type="nucleotide sequence ID" value="NZ_JBCNAN010000010.1"/>
</dbReference>
<name>A0A177L4P0_9BACI</name>
<dbReference type="PROSITE" id="PS50173">
    <property type="entry name" value="UMUC"/>
    <property type="match status" value="1"/>
</dbReference>
<dbReference type="AlphaFoldDB" id="A0A177L4P0"/>
<evidence type="ECO:0000256" key="1">
    <source>
        <dbReference type="ARBA" id="ARBA00010945"/>
    </source>
</evidence>
<evidence type="ECO:0000313" key="4">
    <source>
        <dbReference type="Proteomes" id="UP000076935"/>
    </source>
</evidence>
<dbReference type="InterPro" id="IPR043502">
    <property type="entry name" value="DNA/RNA_pol_sf"/>
</dbReference>
<dbReference type="STRING" id="29332.AWH48_19370"/>
<dbReference type="EMBL" id="LQWY01000042">
    <property type="protein sequence ID" value="OAH60315.1"/>
    <property type="molecule type" value="Genomic_DNA"/>
</dbReference>
<dbReference type="GO" id="GO:0003887">
    <property type="term" value="F:DNA-directed DNA polymerase activity"/>
    <property type="evidence" value="ECO:0007669"/>
    <property type="project" value="TreeGrafter"/>
</dbReference>
<dbReference type="PANTHER" id="PTHR11076">
    <property type="entry name" value="DNA REPAIR POLYMERASE UMUC / TRANSFERASE FAMILY MEMBER"/>
    <property type="match status" value="1"/>
</dbReference>
<keyword evidence="4" id="KW-1185">Reference proteome</keyword>
<dbReference type="GO" id="GO:0006281">
    <property type="term" value="P:DNA repair"/>
    <property type="evidence" value="ECO:0007669"/>
    <property type="project" value="InterPro"/>
</dbReference>
<comment type="caution">
    <text evidence="3">The sequence shown here is derived from an EMBL/GenBank/DDBJ whole genome shotgun (WGS) entry which is preliminary data.</text>
</comment>
<protein>
    <submittedName>
        <fullName evidence="3">DNA polymerase</fullName>
    </submittedName>
</protein>
<evidence type="ECO:0000259" key="2">
    <source>
        <dbReference type="PROSITE" id="PS50173"/>
    </source>
</evidence>
<dbReference type="SUPFAM" id="SSF56672">
    <property type="entry name" value="DNA/RNA polymerases"/>
    <property type="match status" value="1"/>
</dbReference>
<gene>
    <name evidence="3" type="ORF">AWH49_17010</name>
</gene>
<dbReference type="SUPFAM" id="SSF100879">
    <property type="entry name" value="Lesion bypass DNA polymerase (Y-family), little finger domain"/>
    <property type="match status" value="1"/>
</dbReference>
<dbReference type="GO" id="GO:0003684">
    <property type="term" value="F:damaged DNA binding"/>
    <property type="evidence" value="ECO:0007669"/>
    <property type="project" value="InterPro"/>
</dbReference>
<dbReference type="Gene3D" id="3.40.1170.60">
    <property type="match status" value="1"/>
</dbReference>
<dbReference type="Gene3D" id="3.30.70.270">
    <property type="match status" value="1"/>
</dbReference>
<dbReference type="InterPro" id="IPR036775">
    <property type="entry name" value="DNA_pol_Y-fam_lit_finger_sf"/>
</dbReference>
<dbReference type="GO" id="GO:0009432">
    <property type="term" value="P:SOS response"/>
    <property type="evidence" value="ECO:0007669"/>
    <property type="project" value="TreeGrafter"/>
</dbReference>
<dbReference type="InterPro" id="IPR050116">
    <property type="entry name" value="DNA_polymerase-Y"/>
</dbReference>
<proteinExistence type="inferred from homology"/>